<keyword evidence="1" id="KW-0812">Transmembrane</keyword>
<evidence type="ECO:0000256" key="1">
    <source>
        <dbReference type="SAM" id="Phobius"/>
    </source>
</evidence>
<accession>A0A641AME7</accession>
<keyword evidence="1" id="KW-0472">Membrane</keyword>
<reference evidence="3" key="1">
    <citation type="submission" date="2019-09" db="EMBL/GenBank/DDBJ databases">
        <authorList>
            <person name="Li J."/>
        </authorList>
    </citation>
    <scope>NUCLEOTIDE SEQUENCE [LARGE SCALE GENOMIC DNA]</scope>
    <source>
        <strain evidence="3">NRBC 14897</strain>
    </source>
</reference>
<comment type="caution">
    <text evidence="3">The sequence shown here is derived from an EMBL/GenBank/DDBJ whole genome shotgun (WGS) entry which is preliminary data.</text>
</comment>
<protein>
    <submittedName>
        <fullName evidence="3">Pilus assembly protein</fullName>
    </submittedName>
</protein>
<dbReference type="AlphaFoldDB" id="A0A641AME7"/>
<feature type="transmembrane region" description="Helical" evidence="1">
    <location>
        <begin position="13"/>
        <end position="34"/>
    </location>
</feature>
<evidence type="ECO:0000313" key="4">
    <source>
        <dbReference type="Proteomes" id="UP001515100"/>
    </source>
</evidence>
<dbReference type="OrthoDB" id="3826566at2"/>
<evidence type="ECO:0000259" key="2">
    <source>
        <dbReference type="Pfam" id="PF07811"/>
    </source>
</evidence>
<dbReference type="RefSeq" id="WP_129182951.1">
    <property type="nucleotide sequence ID" value="NZ_JAGIOG010000001.1"/>
</dbReference>
<gene>
    <name evidence="3" type="ORF">ESP62_007920</name>
</gene>
<keyword evidence="4" id="KW-1185">Reference proteome</keyword>
<feature type="domain" description="TadE-like" evidence="2">
    <location>
        <begin position="7"/>
        <end position="49"/>
    </location>
</feature>
<dbReference type="Proteomes" id="UP001515100">
    <property type="component" value="Unassembled WGS sequence"/>
</dbReference>
<dbReference type="EMBL" id="SDPP02000002">
    <property type="protein sequence ID" value="KAA1378293.1"/>
    <property type="molecule type" value="Genomic_DNA"/>
</dbReference>
<dbReference type="InterPro" id="IPR012495">
    <property type="entry name" value="TadE-like_dom"/>
</dbReference>
<evidence type="ECO:0000313" key="3">
    <source>
        <dbReference type="EMBL" id="KAA1378293.1"/>
    </source>
</evidence>
<proteinExistence type="predicted"/>
<name>A0A641AME7_9ACTN</name>
<dbReference type="Pfam" id="PF07811">
    <property type="entry name" value="TadE"/>
    <property type="match status" value="1"/>
</dbReference>
<keyword evidence="1" id="KW-1133">Transmembrane helix</keyword>
<sequence length="126" mass="13076">MAVRERGAAVVEFVLVMVLLVPLVLGIAQVALVLHIRNTLASAASEGARAASPVGATPADGAERTRTMIRAALDDQYADGVRASWTTVGGMPGAQVEVRTRVPALGLFGPSVPISVRGHAIREVEP</sequence>
<organism evidence="3 4">
    <name type="scientific">Aeromicrobium fastidiosum</name>
    <dbReference type="NCBI Taxonomy" id="52699"/>
    <lineage>
        <taxon>Bacteria</taxon>
        <taxon>Bacillati</taxon>
        <taxon>Actinomycetota</taxon>
        <taxon>Actinomycetes</taxon>
        <taxon>Propionibacteriales</taxon>
        <taxon>Nocardioidaceae</taxon>
        <taxon>Aeromicrobium</taxon>
    </lineage>
</organism>